<reference evidence="2" key="1">
    <citation type="submission" date="2018-05" db="EMBL/GenBank/DDBJ databases">
        <authorList>
            <person name="Lanie J.A."/>
            <person name="Ng W.-L."/>
            <person name="Kazmierczak K.M."/>
            <person name="Andrzejewski T.M."/>
            <person name="Davidsen T.M."/>
            <person name="Wayne K.J."/>
            <person name="Tettelin H."/>
            <person name="Glass J.I."/>
            <person name="Rusch D."/>
            <person name="Podicherti R."/>
            <person name="Tsui H.-C.T."/>
            <person name="Winkler M.E."/>
        </authorList>
    </citation>
    <scope>NUCLEOTIDE SEQUENCE</scope>
</reference>
<dbReference type="GO" id="GO:0009361">
    <property type="term" value="C:succinate-CoA ligase complex (ADP-forming)"/>
    <property type="evidence" value="ECO:0007669"/>
    <property type="project" value="TreeGrafter"/>
</dbReference>
<dbReference type="Gene3D" id="3.40.50.720">
    <property type="entry name" value="NAD(P)-binding Rossmann-like Domain"/>
    <property type="match status" value="1"/>
</dbReference>
<dbReference type="EMBL" id="UINC01135442">
    <property type="protein sequence ID" value="SVD19588.1"/>
    <property type="molecule type" value="Genomic_DNA"/>
</dbReference>
<feature type="non-terminal residue" evidence="2">
    <location>
        <position position="1"/>
    </location>
</feature>
<feature type="non-terminal residue" evidence="2">
    <location>
        <position position="303"/>
    </location>
</feature>
<accession>A0A382TE07</accession>
<dbReference type="GO" id="GO:0005829">
    <property type="term" value="C:cytosol"/>
    <property type="evidence" value="ECO:0007669"/>
    <property type="project" value="TreeGrafter"/>
</dbReference>
<protein>
    <recommendedName>
        <fullName evidence="1">CoA-binding domain-containing protein</fullName>
    </recommendedName>
</protein>
<name>A0A382TE07_9ZZZZ</name>
<dbReference type="InterPro" id="IPR003781">
    <property type="entry name" value="CoA-bd"/>
</dbReference>
<proteinExistence type="predicted"/>
<dbReference type="InterPro" id="IPR016102">
    <property type="entry name" value="Succinyl-CoA_synth-like"/>
</dbReference>
<dbReference type="GO" id="GO:0004775">
    <property type="term" value="F:succinate-CoA ligase (ADP-forming) activity"/>
    <property type="evidence" value="ECO:0007669"/>
    <property type="project" value="TreeGrafter"/>
</dbReference>
<dbReference type="PANTHER" id="PTHR11117:SF24">
    <property type="entry name" value="PROTEIN FDRA"/>
    <property type="match status" value="1"/>
</dbReference>
<dbReference type="Pfam" id="PF02629">
    <property type="entry name" value="CoA_binding"/>
    <property type="match status" value="1"/>
</dbReference>
<feature type="domain" description="CoA-binding" evidence="1">
    <location>
        <begin position="123"/>
        <end position="203"/>
    </location>
</feature>
<gene>
    <name evidence="2" type="ORF">METZ01_LOCUS372442</name>
</gene>
<evidence type="ECO:0000313" key="2">
    <source>
        <dbReference type="EMBL" id="SVD19588.1"/>
    </source>
</evidence>
<sequence>AVKADSVSQASAALKHVDVLLNKRKSITDDQEFRPRSLDMAVRTLPNSQWVIVSVPGRYAAGVAREALGFGKHVFLYSDNVSVEDEVSLKTLAADKGLLVMGPDCGTAVIDGVGLGFANQSQSGSVGIVAASGTGLQALTVTIDNLGSGITYAIGTGGRDLNKQVGGITSRQALDVLNRDTNTKVIILTSKPISSRSAMELMQVLHALEKPVVVNFLGYAPPAYRIGNVFFASTLREAAELAIELCDKLDLSTNMKSDSQNKFASSQRYIRGLFSGGTLAYETLLVLRAFTTGIYSNIPIDES</sequence>
<evidence type="ECO:0000259" key="1">
    <source>
        <dbReference type="Pfam" id="PF02629"/>
    </source>
</evidence>
<dbReference type="PANTHER" id="PTHR11117">
    <property type="entry name" value="SUCCINYL-COA LIGASE SUBUNIT ALPHA"/>
    <property type="match status" value="1"/>
</dbReference>
<dbReference type="AlphaFoldDB" id="A0A382TE07"/>
<dbReference type="Gene3D" id="3.40.50.261">
    <property type="entry name" value="Succinyl-CoA synthetase domains"/>
    <property type="match status" value="1"/>
</dbReference>
<dbReference type="GO" id="GO:0006099">
    <property type="term" value="P:tricarboxylic acid cycle"/>
    <property type="evidence" value="ECO:0007669"/>
    <property type="project" value="TreeGrafter"/>
</dbReference>
<dbReference type="GO" id="GO:0004776">
    <property type="term" value="F:succinate-CoA ligase (GDP-forming) activity"/>
    <property type="evidence" value="ECO:0007669"/>
    <property type="project" value="TreeGrafter"/>
</dbReference>
<organism evidence="2">
    <name type="scientific">marine metagenome</name>
    <dbReference type="NCBI Taxonomy" id="408172"/>
    <lineage>
        <taxon>unclassified sequences</taxon>
        <taxon>metagenomes</taxon>
        <taxon>ecological metagenomes</taxon>
    </lineage>
</organism>
<dbReference type="SUPFAM" id="SSF52210">
    <property type="entry name" value="Succinyl-CoA synthetase domains"/>
    <property type="match status" value="1"/>
</dbReference>